<evidence type="ECO:0000313" key="3">
    <source>
        <dbReference type="Proteomes" id="UP000551758"/>
    </source>
</evidence>
<evidence type="ECO:0000313" key="2">
    <source>
        <dbReference type="EMBL" id="KAF5925236.1"/>
    </source>
</evidence>
<organism evidence="2 3">
    <name type="scientific">Diceros bicornis minor</name>
    <name type="common">South-central black rhinoceros</name>
    <dbReference type="NCBI Taxonomy" id="77932"/>
    <lineage>
        <taxon>Eukaryota</taxon>
        <taxon>Metazoa</taxon>
        <taxon>Chordata</taxon>
        <taxon>Craniata</taxon>
        <taxon>Vertebrata</taxon>
        <taxon>Euteleostomi</taxon>
        <taxon>Mammalia</taxon>
        <taxon>Eutheria</taxon>
        <taxon>Laurasiatheria</taxon>
        <taxon>Perissodactyla</taxon>
        <taxon>Rhinocerotidae</taxon>
        <taxon>Diceros</taxon>
    </lineage>
</organism>
<evidence type="ECO:0000256" key="1">
    <source>
        <dbReference type="SAM" id="MobiDB-lite"/>
    </source>
</evidence>
<feature type="region of interest" description="Disordered" evidence="1">
    <location>
        <begin position="94"/>
        <end position="174"/>
    </location>
</feature>
<feature type="compositionally biased region" description="Pro residues" evidence="1">
    <location>
        <begin position="150"/>
        <end position="170"/>
    </location>
</feature>
<name>A0A7J7FC10_DICBM</name>
<accession>A0A7J7FC10</accession>
<dbReference type="Proteomes" id="UP000551758">
    <property type="component" value="Unassembled WGS sequence"/>
</dbReference>
<feature type="region of interest" description="Disordered" evidence="1">
    <location>
        <begin position="211"/>
        <end position="348"/>
    </location>
</feature>
<feature type="compositionally biased region" description="Basic residues" evidence="1">
    <location>
        <begin position="217"/>
        <end position="227"/>
    </location>
</feature>
<comment type="caution">
    <text evidence="2">The sequence shown here is derived from an EMBL/GenBank/DDBJ whole genome shotgun (WGS) entry which is preliminary data.</text>
</comment>
<dbReference type="AlphaFoldDB" id="A0A7J7FC10"/>
<feature type="compositionally biased region" description="Basic and acidic residues" evidence="1">
    <location>
        <begin position="298"/>
        <end position="321"/>
    </location>
</feature>
<keyword evidence="3" id="KW-1185">Reference proteome</keyword>
<feature type="compositionally biased region" description="Polar residues" evidence="1">
    <location>
        <begin position="267"/>
        <end position="286"/>
    </location>
</feature>
<feature type="compositionally biased region" description="Polar residues" evidence="1">
    <location>
        <begin position="124"/>
        <end position="146"/>
    </location>
</feature>
<reference evidence="2 3" key="1">
    <citation type="journal article" date="2020" name="Mol. Biol. Evol.">
        <title>Interspecific Gene Flow and the Evolution of Specialization in Black and White Rhinoceros.</title>
        <authorList>
            <person name="Moodley Y."/>
            <person name="Westbury M.V."/>
            <person name="Russo I.M."/>
            <person name="Gopalakrishnan S."/>
            <person name="Rakotoarivelo A."/>
            <person name="Olsen R.A."/>
            <person name="Prost S."/>
            <person name="Tunstall T."/>
            <person name="Ryder O.A."/>
            <person name="Dalen L."/>
            <person name="Bruford M.W."/>
        </authorList>
    </citation>
    <scope>NUCLEOTIDE SEQUENCE [LARGE SCALE GENOMIC DNA]</scope>
    <source>
        <strain evidence="2">SBR-YM</strain>
        <tissue evidence="2">Skin</tissue>
    </source>
</reference>
<protein>
    <submittedName>
        <fullName evidence="2">Uncharacterized protein</fullName>
    </submittedName>
</protein>
<proteinExistence type="predicted"/>
<dbReference type="EMBL" id="JACDTQ010000812">
    <property type="protein sequence ID" value="KAF5925236.1"/>
    <property type="molecule type" value="Genomic_DNA"/>
</dbReference>
<sequence length="371" mass="40241">MKASTPERTKHEKRLRLRPTTLPRLADARLSCRSRGGFGRKAMCWLGRESLRNHRSRNPGSSGSQLLLSPQALGGSHIPLQICPFLLPPPPLGPLGFQKSRKSKRGKEKSSSLLNRVQGWMCPASQQARQGKQGLRLTQQAANSSTPAAQPGPQPAGAPSPRPSSRQPPPLRRRGRDEALRRLLVTSCVASFVCLIPQQSLSLKLTLIAVQGPPPKSKPRSNRSRRARQADPHPSRARTHSTGVWRVSSRELMAHPAPVDGELSPQPAFNSSTSSPSAQPAINQLQNKKKAIPGGGVPRKEGIAEGGREGWRERGREEKQAGELGKLHSTSVRPGWAGTARLRPPAGLGRWSRGSRLLLASLLAVALTRSR</sequence>
<gene>
    <name evidence="2" type="ORF">HPG69_001680</name>
</gene>